<evidence type="ECO:0000313" key="2">
    <source>
        <dbReference type="Proteomes" id="UP000826212"/>
    </source>
</evidence>
<protein>
    <submittedName>
        <fullName evidence="1">Uncharacterized protein</fullName>
    </submittedName>
</protein>
<evidence type="ECO:0000313" key="1">
    <source>
        <dbReference type="EMBL" id="QZE14951.1"/>
    </source>
</evidence>
<sequence length="63" mass="7591">MTAKEFIEKIDTLRENILKYDDEPDIHLGYTKNDVTYIKDFEFEVRENFSKNDDIFIIVNTNE</sequence>
<keyword evidence="2" id="KW-1185">Reference proteome</keyword>
<dbReference type="Proteomes" id="UP000826212">
    <property type="component" value="Chromosome"/>
</dbReference>
<proteinExistence type="predicted"/>
<dbReference type="EMBL" id="CP081303">
    <property type="protein sequence ID" value="QZE14951.1"/>
    <property type="molecule type" value="Genomic_DNA"/>
</dbReference>
<organism evidence="1 2">
    <name type="scientific">Halosquirtibacter laminarini</name>
    <dbReference type="NCBI Taxonomy" id="3374600"/>
    <lineage>
        <taxon>Bacteria</taxon>
        <taxon>Pseudomonadati</taxon>
        <taxon>Bacteroidota</taxon>
        <taxon>Bacteroidia</taxon>
        <taxon>Marinilabiliales</taxon>
        <taxon>Prolixibacteraceae</taxon>
        <taxon>Halosquirtibacter</taxon>
    </lineage>
</organism>
<gene>
    <name evidence="1" type="ORF">K4L44_03745</name>
</gene>
<reference evidence="1" key="1">
    <citation type="submission" date="2021-08" db="EMBL/GenBank/DDBJ databases">
        <title>Novel anaerobic bacterium isolated from sea squirt in East Sea, Republic of Korea.</title>
        <authorList>
            <person name="Nguyen T.H."/>
            <person name="Li Z."/>
            <person name="Lee Y.-J."/>
            <person name="Ko J."/>
            <person name="Kim S.-G."/>
        </authorList>
    </citation>
    <scope>NUCLEOTIDE SEQUENCE</scope>
    <source>
        <strain evidence="1">KCTC 25031</strain>
    </source>
</reference>
<name>A0AC61NH22_9BACT</name>
<accession>A0AC61NH22</accession>